<proteinExistence type="predicted"/>
<reference evidence="2" key="1">
    <citation type="journal article" date="2012" name="Nat. Genet.">
        <title>Lifestyle transitions in plant pathogenic Colletotrichum fungi deciphered by genome and transcriptome analyses.</title>
        <authorList>
            <person name="O'Connell R.J."/>
            <person name="Thon M.R."/>
            <person name="Hacquard S."/>
            <person name="Amyotte S.G."/>
            <person name="Kleemann J."/>
            <person name="Torres M.F."/>
            <person name="Damm U."/>
            <person name="Buiate E.A."/>
            <person name="Epstein L."/>
            <person name="Alkan N."/>
            <person name="Altmueller J."/>
            <person name="Alvarado-Balderrama L."/>
            <person name="Bauser C.A."/>
            <person name="Becker C."/>
            <person name="Birren B.W."/>
            <person name="Chen Z."/>
            <person name="Choi J."/>
            <person name="Crouch J.A."/>
            <person name="Duvick J.P."/>
            <person name="Farman M.A."/>
            <person name="Gan P."/>
            <person name="Heiman D."/>
            <person name="Henrissat B."/>
            <person name="Howard R.J."/>
            <person name="Kabbage M."/>
            <person name="Koch C."/>
            <person name="Kracher B."/>
            <person name="Kubo Y."/>
            <person name="Law A.D."/>
            <person name="Lebrun M.-H."/>
            <person name="Lee Y.-H."/>
            <person name="Miyara I."/>
            <person name="Moore N."/>
            <person name="Neumann U."/>
            <person name="Nordstroem K."/>
            <person name="Panaccione D.G."/>
            <person name="Panstruga R."/>
            <person name="Place M."/>
            <person name="Proctor R.H."/>
            <person name="Prusky D."/>
            <person name="Rech G."/>
            <person name="Reinhardt R."/>
            <person name="Rollins J.A."/>
            <person name="Rounsley S."/>
            <person name="Schardl C.L."/>
            <person name="Schwartz D.C."/>
            <person name="Shenoy N."/>
            <person name="Shirasu K."/>
            <person name="Sikhakolli U.R."/>
            <person name="Stueber K."/>
            <person name="Sukno S.A."/>
            <person name="Sweigard J.A."/>
            <person name="Takano Y."/>
            <person name="Takahara H."/>
            <person name="Trail F."/>
            <person name="van der Does H.C."/>
            <person name="Voll L.M."/>
            <person name="Will I."/>
            <person name="Young S."/>
            <person name="Zeng Q."/>
            <person name="Zhang J."/>
            <person name="Zhou S."/>
            <person name="Dickman M.B."/>
            <person name="Schulze-Lefert P."/>
            <person name="Ver Loren van Themaat E."/>
            <person name="Ma L.-J."/>
            <person name="Vaillancourt L.J."/>
        </authorList>
    </citation>
    <scope>NUCLEOTIDE SEQUENCE [LARGE SCALE GENOMIC DNA]</scope>
    <source>
        <strain evidence="2">IMI 349063</strain>
    </source>
</reference>
<organism evidence="1 2">
    <name type="scientific">Colletotrichum higginsianum (strain IMI 349063)</name>
    <name type="common">Crucifer anthracnose fungus</name>
    <dbReference type="NCBI Taxonomy" id="759273"/>
    <lineage>
        <taxon>Eukaryota</taxon>
        <taxon>Fungi</taxon>
        <taxon>Dikarya</taxon>
        <taxon>Ascomycota</taxon>
        <taxon>Pezizomycotina</taxon>
        <taxon>Sordariomycetes</taxon>
        <taxon>Hypocreomycetidae</taxon>
        <taxon>Glomerellales</taxon>
        <taxon>Glomerellaceae</taxon>
        <taxon>Colletotrichum</taxon>
        <taxon>Colletotrichum destructivum species complex</taxon>
    </lineage>
</organism>
<dbReference type="AlphaFoldDB" id="H1UX35"/>
<dbReference type="EMBL" id="CACQ02000456">
    <property type="protein sequence ID" value="CCF32536.1"/>
    <property type="molecule type" value="Genomic_DNA"/>
</dbReference>
<dbReference type="HOGENOM" id="CLU_1825152_0_0_1"/>
<name>H1UX35_COLHI</name>
<dbReference type="VEuPathDB" id="FungiDB:CH63R_09238"/>
<protein>
    <submittedName>
        <fullName evidence="1">Uncharacterized protein</fullName>
    </submittedName>
</protein>
<evidence type="ECO:0000313" key="1">
    <source>
        <dbReference type="EMBL" id="CCF32536.1"/>
    </source>
</evidence>
<sequence length="141" mass="15045">MRFIKTESWGDIPAHHKKVSERHRETGVASRVFADMSEITDSVGERRGFGAYLCDATDVLVAVLFGETEVLVEPEPNVVAIQTVGGNSQVQQMLFKGGGNGRLARGRESGQPHSEAALAAKLVALMAREGGVPCDVAIGLK</sequence>
<evidence type="ECO:0000313" key="2">
    <source>
        <dbReference type="Proteomes" id="UP000007174"/>
    </source>
</evidence>
<gene>
    <name evidence="1" type="ORF">CH063_04912</name>
</gene>
<dbReference type="eggNOG" id="ENOG502QR2G">
    <property type="taxonomic scope" value="Eukaryota"/>
</dbReference>
<dbReference type="STRING" id="759273.H1UX35"/>
<dbReference type="Proteomes" id="UP000007174">
    <property type="component" value="Unassembled WGS sequence"/>
</dbReference>
<accession>H1UX35</accession>